<name>A0A317XK66_9BASI</name>
<keyword evidence="2" id="KW-1185">Reference proteome</keyword>
<evidence type="ECO:0000313" key="2">
    <source>
        <dbReference type="Proteomes" id="UP000246740"/>
    </source>
</evidence>
<dbReference type="Proteomes" id="UP000246740">
    <property type="component" value="Unassembled WGS sequence"/>
</dbReference>
<sequence length="106" mass="12189">MPHKSLYQLLSSLPNDGVGYKVRQRRWAAKGLDVPADVNIKDHVTALRQNGQHTVTKDEDHLCYWEVTKVKLKDGGNHGKAWGRLIWRGEYPKRIITEGRCRTVLL</sequence>
<dbReference type="OrthoDB" id="16434at2759"/>
<gene>
    <name evidence="1" type="ORF">BCV70DRAFT_201474</name>
</gene>
<dbReference type="EMBL" id="KZ819197">
    <property type="protein sequence ID" value="PWY98674.1"/>
    <property type="molecule type" value="Genomic_DNA"/>
</dbReference>
<organism evidence="1 2">
    <name type="scientific">Testicularia cyperi</name>
    <dbReference type="NCBI Taxonomy" id="1882483"/>
    <lineage>
        <taxon>Eukaryota</taxon>
        <taxon>Fungi</taxon>
        <taxon>Dikarya</taxon>
        <taxon>Basidiomycota</taxon>
        <taxon>Ustilaginomycotina</taxon>
        <taxon>Ustilaginomycetes</taxon>
        <taxon>Ustilaginales</taxon>
        <taxon>Anthracoideaceae</taxon>
        <taxon>Testicularia</taxon>
    </lineage>
</organism>
<evidence type="ECO:0000313" key="1">
    <source>
        <dbReference type="EMBL" id="PWY98674.1"/>
    </source>
</evidence>
<protein>
    <submittedName>
        <fullName evidence="1">Uncharacterized protein</fullName>
    </submittedName>
</protein>
<dbReference type="InParanoid" id="A0A317XK66"/>
<dbReference type="AlphaFoldDB" id="A0A317XK66"/>
<accession>A0A317XK66</accession>
<reference evidence="1 2" key="1">
    <citation type="journal article" date="2018" name="Mol. Biol. Evol.">
        <title>Broad Genomic Sampling Reveals a Smut Pathogenic Ancestry of the Fungal Clade Ustilaginomycotina.</title>
        <authorList>
            <person name="Kijpornyongpan T."/>
            <person name="Mondo S.J."/>
            <person name="Barry K."/>
            <person name="Sandor L."/>
            <person name="Lee J."/>
            <person name="Lipzen A."/>
            <person name="Pangilinan J."/>
            <person name="LaButti K."/>
            <person name="Hainaut M."/>
            <person name="Henrissat B."/>
            <person name="Grigoriev I.V."/>
            <person name="Spatafora J.W."/>
            <person name="Aime M.C."/>
        </authorList>
    </citation>
    <scope>NUCLEOTIDE SEQUENCE [LARGE SCALE GENOMIC DNA]</scope>
    <source>
        <strain evidence="1 2">MCA 3645</strain>
    </source>
</reference>
<feature type="non-terminal residue" evidence="1">
    <location>
        <position position="106"/>
    </location>
</feature>
<proteinExistence type="predicted"/>